<evidence type="ECO:0000256" key="1">
    <source>
        <dbReference type="SAM" id="SignalP"/>
    </source>
</evidence>
<dbReference type="Proteomes" id="UP000542973">
    <property type="component" value="Unassembled WGS sequence"/>
</dbReference>
<dbReference type="Pfam" id="PF10670">
    <property type="entry name" value="DUF4198"/>
    <property type="match status" value="1"/>
</dbReference>
<dbReference type="InterPro" id="IPR019613">
    <property type="entry name" value="DUF4198"/>
</dbReference>
<evidence type="ECO:0000313" key="2">
    <source>
        <dbReference type="EMBL" id="NNH10285.1"/>
    </source>
</evidence>
<reference evidence="2 3" key="1">
    <citation type="submission" date="2020-05" db="EMBL/GenBank/DDBJ databases">
        <title>MicrobeNet Type strains.</title>
        <authorList>
            <person name="Nicholson A.C."/>
        </authorList>
    </citation>
    <scope>NUCLEOTIDE SEQUENCE [LARGE SCALE GENOMIC DNA]</scope>
    <source>
        <strain evidence="2 3">ATCC 700815</strain>
    </source>
</reference>
<evidence type="ECO:0000313" key="3">
    <source>
        <dbReference type="Proteomes" id="UP000542973"/>
    </source>
</evidence>
<sequence>MEPSMNRSAMSPLSLCARLSALALVALLPLSAHAHRQWLLPSATVLSGSDPWVTVDAAVSNDLFYFEHFPLRLDNLSVSAPDGSPAKAENQSTGRYRSTFDVHLTAPGTYKLAVVNNGLFASYKENGQSKRWRGSADEFAQKVPANAQELQVTQSESRLETFVTAGKPTTQALKTTGRGLELAPVTHPNDLFAGEPANFRLLLDGKPAANVEVEVVPGGNRYRDQLGEMKVKTDADGKFTIKWPSPGMYWIEAEVRDDKVSLKPAKARRAAYMATFEVLPQ</sequence>
<organism evidence="2 3">
    <name type="scientific">Cupriavidus gilardii</name>
    <dbReference type="NCBI Taxonomy" id="82541"/>
    <lineage>
        <taxon>Bacteria</taxon>
        <taxon>Pseudomonadati</taxon>
        <taxon>Pseudomonadota</taxon>
        <taxon>Betaproteobacteria</taxon>
        <taxon>Burkholderiales</taxon>
        <taxon>Burkholderiaceae</taxon>
        <taxon>Cupriavidus</taxon>
    </lineage>
</organism>
<feature type="signal peptide" evidence="1">
    <location>
        <begin position="1"/>
        <end position="34"/>
    </location>
</feature>
<gene>
    <name evidence="2" type="ORF">HLB16_05225</name>
</gene>
<dbReference type="EMBL" id="JABEMD010000006">
    <property type="protein sequence ID" value="NNH10285.1"/>
    <property type="molecule type" value="Genomic_DNA"/>
</dbReference>
<name>A0A849B936_9BURK</name>
<feature type="chain" id="PRO_5032901381" evidence="1">
    <location>
        <begin position="35"/>
        <end position="281"/>
    </location>
</feature>
<keyword evidence="1" id="KW-0732">Signal</keyword>
<proteinExistence type="predicted"/>
<dbReference type="SUPFAM" id="SSF49478">
    <property type="entry name" value="Cna protein B-type domain"/>
    <property type="match status" value="1"/>
</dbReference>
<comment type="caution">
    <text evidence="2">The sequence shown here is derived from an EMBL/GenBank/DDBJ whole genome shotgun (WGS) entry which is preliminary data.</text>
</comment>
<protein>
    <submittedName>
        <fullName evidence="2">DUF4198 domain-containing protein</fullName>
    </submittedName>
</protein>
<accession>A0A849B936</accession>
<dbReference type="AlphaFoldDB" id="A0A849B936"/>